<protein>
    <submittedName>
        <fullName evidence="2">Uncharacterized protein</fullName>
    </submittedName>
</protein>
<dbReference type="InterPro" id="IPR021514">
    <property type="entry name" value="DUF3176"/>
</dbReference>
<sequence length="545" mass="58834">MEKSFFASPNFLTNLTILLLLGLIPLSILAAFLIVHLGDGDAISSWHISPAVLLALISSLVNICLGTVLTFGVAVRWWCAASRPGGTTLKSLHLVWKRGAGVGLWSALKMGKDARIVALAALIVAGVKFGANPLLQNALATERVDLVEKMNMTISMADRIPEGLLAVRTGGGELDGMSTALLPLGADVLRDWYLNMIAYSYPTSISNIVEWEKICPRNSTHGCGGYACPARSICRTTVPSAGIAADCGIPNNTTVNLQEYFGKTVLNISIARAAPPYDPALMLRTLYLSESDDSCMGVVTSQTCLIRAALVEIPVNLAWSRIAADGMPTPLSTFNSEGDYANAPNGTKAGPLSTLGFMVGAFFTTYATLEDLNTVSSLNAMARLFWTYRQGLERCGHEYLSPTQYVIGVMQEFMAHAAIVAAGASGGRYDRQFTMDRTTPTTIYRADYRYLAGALIVMFAGLVLVVILLWGWWSLDRWNITLSPLETGKAFGAPLLKSERGSDEVDCILKDRGHVKVRYDGMGIVLNASGEEADAELQLLRMRSP</sequence>
<keyword evidence="3" id="KW-1185">Reference proteome</keyword>
<organism evidence="2 3">
    <name type="scientific">Alternaria burnsii</name>
    <dbReference type="NCBI Taxonomy" id="1187904"/>
    <lineage>
        <taxon>Eukaryota</taxon>
        <taxon>Fungi</taxon>
        <taxon>Dikarya</taxon>
        <taxon>Ascomycota</taxon>
        <taxon>Pezizomycotina</taxon>
        <taxon>Dothideomycetes</taxon>
        <taxon>Pleosporomycetidae</taxon>
        <taxon>Pleosporales</taxon>
        <taxon>Pleosporineae</taxon>
        <taxon>Pleosporaceae</taxon>
        <taxon>Alternaria</taxon>
        <taxon>Alternaria sect. Alternaria</taxon>
    </lineage>
</organism>
<feature type="transmembrane region" description="Helical" evidence="1">
    <location>
        <begin position="450"/>
        <end position="473"/>
    </location>
</feature>
<comment type="caution">
    <text evidence="2">The sequence shown here is derived from an EMBL/GenBank/DDBJ whole genome shotgun (WGS) entry which is preliminary data.</text>
</comment>
<evidence type="ECO:0000313" key="3">
    <source>
        <dbReference type="Proteomes" id="UP000596902"/>
    </source>
</evidence>
<dbReference type="AlphaFoldDB" id="A0A8H7AVW6"/>
<dbReference type="GeneID" id="62207837"/>
<reference evidence="2" key="2">
    <citation type="submission" date="2020-08" db="EMBL/GenBank/DDBJ databases">
        <title>Draft Genome Sequence of Cumin Blight Pathogen Alternaria burnsii.</title>
        <authorList>
            <person name="Feng Z."/>
        </authorList>
    </citation>
    <scope>NUCLEOTIDE SEQUENCE</scope>
    <source>
        <strain evidence="2">CBS107.38</strain>
    </source>
</reference>
<keyword evidence="1" id="KW-0472">Membrane</keyword>
<feature type="transmembrane region" description="Helical" evidence="1">
    <location>
        <begin position="116"/>
        <end position="135"/>
    </location>
</feature>
<feature type="transmembrane region" description="Helical" evidence="1">
    <location>
        <begin position="12"/>
        <end position="35"/>
    </location>
</feature>
<name>A0A8H7AVW6_9PLEO</name>
<proteinExistence type="predicted"/>
<dbReference type="EMBL" id="JAAABM010000016">
    <property type="protein sequence ID" value="KAF7672581.1"/>
    <property type="molecule type" value="Genomic_DNA"/>
</dbReference>
<evidence type="ECO:0000313" key="2">
    <source>
        <dbReference type="EMBL" id="KAF7672581.1"/>
    </source>
</evidence>
<gene>
    <name evidence="2" type="ORF">GT037_009612</name>
</gene>
<dbReference type="RefSeq" id="XP_038782934.1">
    <property type="nucleotide sequence ID" value="XM_038934659.1"/>
</dbReference>
<evidence type="ECO:0000256" key="1">
    <source>
        <dbReference type="SAM" id="Phobius"/>
    </source>
</evidence>
<feature type="transmembrane region" description="Helical" evidence="1">
    <location>
        <begin position="47"/>
        <end position="75"/>
    </location>
</feature>
<dbReference type="Pfam" id="PF11374">
    <property type="entry name" value="DUF3176"/>
    <property type="match status" value="1"/>
</dbReference>
<dbReference type="PANTHER" id="PTHR37576:SF2">
    <property type="entry name" value="DEFECT AT LOW TEMPERATURE PROTEIN 1"/>
    <property type="match status" value="1"/>
</dbReference>
<keyword evidence="1" id="KW-0812">Transmembrane</keyword>
<dbReference type="PANTHER" id="PTHR37576">
    <property type="entry name" value="DEFECT AT LOW TEMPERATURE PROTEIN 1"/>
    <property type="match status" value="1"/>
</dbReference>
<dbReference type="Proteomes" id="UP000596902">
    <property type="component" value="Unassembled WGS sequence"/>
</dbReference>
<accession>A0A8H7AVW6</accession>
<keyword evidence="1" id="KW-1133">Transmembrane helix</keyword>
<reference evidence="2" key="1">
    <citation type="submission" date="2020-01" db="EMBL/GenBank/DDBJ databases">
        <authorList>
            <person name="Feng Z.H.Z."/>
        </authorList>
    </citation>
    <scope>NUCLEOTIDE SEQUENCE</scope>
    <source>
        <strain evidence="2">CBS107.38</strain>
    </source>
</reference>